<organism evidence="2 3">
    <name type="scientific">Paenibacillus montanisoli</name>
    <dbReference type="NCBI Taxonomy" id="2081970"/>
    <lineage>
        <taxon>Bacteria</taxon>
        <taxon>Bacillati</taxon>
        <taxon>Bacillota</taxon>
        <taxon>Bacilli</taxon>
        <taxon>Bacillales</taxon>
        <taxon>Paenibacillaceae</taxon>
        <taxon>Paenibacillus</taxon>
    </lineage>
</organism>
<keyword evidence="1" id="KW-1133">Transmembrane helix</keyword>
<dbReference type="OrthoDB" id="2381462at2"/>
<evidence type="ECO:0000256" key="1">
    <source>
        <dbReference type="SAM" id="Phobius"/>
    </source>
</evidence>
<dbReference type="AlphaFoldDB" id="A0A328TUH0"/>
<name>A0A328TUH0_9BACL</name>
<proteinExistence type="predicted"/>
<sequence>MNVTFDWNEWFAIFASSIAFLNFLIVRGYFSAAMVVIVVMYNIFLVSTIDYFLIATPFKVYIFGDNPSYELSGGLFHLFMYPSASLLFLFLYDKFELYGHKTVWYILGWTCFALLFEWICVYNRFLVYTGWKLYYSIPTYPIAAVQLILLYRFATRKLLQIGFDNHYK</sequence>
<keyword evidence="1" id="KW-0812">Transmembrane</keyword>
<dbReference type="EMBL" id="QLUW01000005">
    <property type="protein sequence ID" value="RAP74189.1"/>
    <property type="molecule type" value="Genomic_DNA"/>
</dbReference>
<feature type="transmembrane region" description="Helical" evidence="1">
    <location>
        <begin position="7"/>
        <end position="25"/>
    </location>
</feature>
<feature type="transmembrane region" description="Helical" evidence="1">
    <location>
        <begin position="74"/>
        <end position="92"/>
    </location>
</feature>
<feature type="transmembrane region" description="Helical" evidence="1">
    <location>
        <begin position="32"/>
        <end position="54"/>
    </location>
</feature>
<feature type="transmembrane region" description="Helical" evidence="1">
    <location>
        <begin position="133"/>
        <end position="151"/>
    </location>
</feature>
<accession>A0A328TUH0</accession>
<keyword evidence="1" id="KW-0472">Membrane</keyword>
<keyword evidence="3" id="KW-1185">Reference proteome</keyword>
<reference evidence="2 3" key="1">
    <citation type="submission" date="2018-06" db="EMBL/GenBank/DDBJ databases">
        <title>Paenibacillus montanisoli sp. nov., isolated from mountain area soil.</title>
        <authorList>
            <person name="Wu M."/>
        </authorList>
    </citation>
    <scope>NUCLEOTIDE SEQUENCE [LARGE SCALE GENOMIC DNA]</scope>
    <source>
        <strain evidence="2 3">RA17</strain>
    </source>
</reference>
<evidence type="ECO:0000313" key="2">
    <source>
        <dbReference type="EMBL" id="RAP74189.1"/>
    </source>
</evidence>
<protein>
    <submittedName>
        <fullName evidence="2">Uncharacterized protein</fullName>
    </submittedName>
</protein>
<dbReference type="Proteomes" id="UP000249260">
    <property type="component" value="Unassembled WGS sequence"/>
</dbReference>
<evidence type="ECO:0000313" key="3">
    <source>
        <dbReference type="Proteomes" id="UP000249260"/>
    </source>
</evidence>
<comment type="caution">
    <text evidence="2">The sequence shown here is derived from an EMBL/GenBank/DDBJ whole genome shotgun (WGS) entry which is preliminary data.</text>
</comment>
<feature type="transmembrane region" description="Helical" evidence="1">
    <location>
        <begin position="104"/>
        <end position="127"/>
    </location>
</feature>
<dbReference type="RefSeq" id="WP_112884978.1">
    <property type="nucleotide sequence ID" value="NZ_QLUW01000005.1"/>
</dbReference>
<gene>
    <name evidence="2" type="ORF">DL346_24310</name>
</gene>